<keyword evidence="6" id="KW-1185">Reference proteome</keyword>
<keyword evidence="3" id="KW-1005">Bacterial flagellum biogenesis</keyword>
<evidence type="ECO:0000256" key="2">
    <source>
        <dbReference type="ARBA" id="ARBA00007703"/>
    </source>
</evidence>
<proteinExistence type="inferred from homology"/>
<name>A0A2P4EQU8_9GAMM</name>
<dbReference type="GO" id="GO:0044780">
    <property type="term" value="P:bacterial-type flagellum assembly"/>
    <property type="evidence" value="ECO:0007669"/>
    <property type="project" value="InterPro"/>
</dbReference>
<accession>A0A2P4EQU8</accession>
<dbReference type="Pfam" id="PF05130">
    <property type="entry name" value="FlgN"/>
    <property type="match status" value="1"/>
</dbReference>
<gene>
    <name evidence="5" type="ORF">C1949_17885</name>
</gene>
<evidence type="ECO:0008006" key="7">
    <source>
        <dbReference type="Google" id="ProtNLM"/>
    </source>
</evidence>
<dbReference type="OrthoDB" id="6898175at2"/>
<comment type="function">
    <text evidence="1">Required for the efficient initiation of filament assembly.</text>
</comment>
<dbReference type="InterPro" id="IPR036679">
    <property type="entry name" value="FlgN-like_sf"/>
</dbReference>
<dbReference type="InterPro" id="IPR007809">
    <property type="entry name" value="FlgN-like"/>
</dbReference>
<comment type="similarity">
    <text evidence="2">Belongs to the FlgN family.</text>
</comment>
<protein>
    <recommendedName>
        <fullName evidence="7">Flagellar protein FlgN</fullName>
    </recommendedName>
</protein>
<comment type="caution">
    <text evidence="5">The sequence shown here is derived from an EMBL/GenBank/DDBJ whole genome shotgun (WGS) entry which is preliminary data.</text>
</comment>
<evidence type="ECO:0000256" key="4">
    <source>
        <dbReference type="SAM" id="MobiDB-lite"/>
    </source>
</evidence>
<dbReference type="EMBL" id="PPSK01000027">
    <property type="protein sequence ID" value="POB00990.1"/>
    <property type="molecule type" value="Genomic_DNA"/>
</dbReference>
<dbReference type="RefSeq" id="WP_104739781.1">
    <property type="nucleotide sequence ID" value="NZ_BMHR01000023.1"/>
</dbReference>
<evidence type="ECO:0000256" key="1">
    <source>
        <dbReference type="ARBA" id="ARBA00002397"/>
    </source>
</evidence>
<dbReference type="Proteomes" id="UP000243451">
    <property type="component" value="Unassembled WGS sequence"/>
</dbReference>
<evidence type="ECO:0000313" key="5">
    <source>
        <dbReference type="EMBL" id="POB00990.1"/>
    </source>
</evidence>
<organism evidence="5 6">
    <name type="scientific">Halopseudomonas oceani</name>
    <dbReference type="NCBI Taxonomy" id="1708783"/>
    <lineage>
        <taxon>Bacteria</taxon>
        <taxon>Pseudomonadati</taxon>
        <taxon>Pseudomonadota</taxon>
        <taxon>Gammaproteobacteria</taxon>
        <taxon>Pseudomonadales</taxon>
        <taxon>Pseudomonadaceae</taxon>
        <taxon>Halopseudomonas</taxon>
    </lineage>
</organism>
<sequence length="152" mass="17306">MHALQERFQSAEHDCRQYLNLLDQERDALAKQDVEALEQLLEQKRPLTDALITHDQQIQRYCQANQISPEGLGEHIAQSGDATLEHQYQQFLAALAECKQANEHNARLVHHSQHSTRTILDLLRNQGEPSSGIYDQLGNRSRSGITRDLSKA</sequence>
<reference evidence="5 6" key="1">
    <citation type="submission" date="2018-01" db="EMBL/GenBank/DDBJ databases">
        <title>Draft genome of the type strain Pseudomonas oceani DSM 100277 isolated from the deep water in Okinawa trough, northwestern Pacific Ocean.</title>
        <authorList>
            <person name="Gomila M."/>
            <person name="Mulet M."/>
            <person name="Garcia-Valdes E."/>
            <person name="Lalucat J."/>
        </authorList>
    </citation>
    <scope>NUCLEOTIDE SEQUENCE [LARGE SCALE GENOMIC DNA]</scope>
    <source>
        <strain evidence="5 6">DSM 100277</strain>
    </source>
</reference>
<evidence type="ECO:0000313" key="6">
    <source>
        <dbReference type="Proteomes" id="UP000243451"/>
    </source>
</evidence>
<dbReference type="Gene3D" id="1.20.58.300">
    <property type="entry name" value="FlgN-like"/>
    <property type="match status" value="1"/>
</dbReference>
<feature type="region of interest" description="Disordered" evidence="4">
    <location>
        <begin position="130"/>
        <end position="152"/>
    </location>
</feature>
<dbReference type="AlphaFoldDB" id="A0A2P4EQU8"/>
<dbReference type="SUPFAM" id="SSF140566">
    <property type="entry name" value="FlgN-like"/>
    <property type="match status" value="1"/>
</dbReference>
<evidence type="ECO:0000256" key="3">
    <source>
        <dbReference type="ARBA" id="ARBA00022795"/>
    </source>
</evidence>